<protein>
    <submittedName>
        <fullName evidence="1">Uncharacterized protein</fullName>
    </submittedName>
</protein>
<comment type="caution">
    <text evidence="1">The sequence shown here is derived from an EMBL/GenBank/DDBJ whole genome shotgun (WGS) entry which is preliminary data.</text>
</comment>
<gene>
    <name evidence="1" type="ORF">EYF80_029805</name>
</gene>
<organism evidence="1 2">
    <name type="scientific">Liparis tanakae</name>
    <name type="common">Tanaka's snailfish</name>
    <dbReference type="NCBI Taxonomy" id="230148"/>
    <lineage>
        <taxon>Eukaryota</taxon>
        <taxon>Metazoa</taxon>
        <taxon>Chordata</taxon>
        <taxon>Craniata</taxon>
        <taxon>Vertebrata</taxon>
        <taxon>Euteleostomi</taxon>
        <taxon>Actinopterygii</taxon>
        <taxon>Neopterygii</taxon>
        <taxon>Teleostei</taxon>
        <taxon>Neoteleostei</taxon>
        <taxon>Acanthomorphata</taxon>
        <taxon>Eupercaria</taxon>
        <taxon>Perciformes</taxon>
        <taxon>Cottioidei</taxon>
        <taxon>Cottales</taxon>
        <taxon>Liparidae</taxon>
        <taxon>Liparis</taxon>
    </lineage>
</organism>
<dbReference type="AlphaFoldDB" id="A0A4Z2H4E5"/>
<dbReference type="Proteomes" id="UP000314294">
    <property type="component" value="Unassembled WGS sequence"/>
</dbReference>
<accession>A0A4Z2H4E5</accession>
<sequence length="108" mass="11741">MNASLEDRPLRRARCCRQAARGENCRSHTSVCRSMMSCPTRGMVVPAFSHSTESTMGSRSLRTHAGGDCCSPRTPSHGLSRGPCCLSCWGTKRRLFNTGVSHQPIATS</sequence>
<evidence type="ECO:0000313" key="1">
    <source>
        <dbReference type="EMBL" id="TNN59963.1"/>
    </source>
</evidence>
<reference evidence="1 2" key="1">
    <citation type="submission" date="2019-03" db="EMBL/GenBank/DDBJ databases">
        <title>First draft genome of Liparis tanakae, snailfish: a comprehensive survey of snailfish specific genes.</title>
        <authorList>
            <person name="Kim W."/>
            <person name="Song I."/>
            <person name="Jeong J.-H."/>
            <person name="Kim D."/>
            <person name="Kim S."/>
            <person name="Ryu S."/>
            <person name="Song J.Y."/>
            <person name="Lee S.K."/>
        </authorList>
    </citation>
    <scope>NUCLEOTIDE SEQUENCE [LARGE SCALE GENOMIC DNA]</scope>
    <source>
        <tissue evidence="1">Muscle</tissue>
    </source>
</reference>
<name>A0A4Z2H4E5_9TELE</name>
<proteinExistence type="predicted"/>
<keyword evidence="2" id="KW-1185">Reference proteome</keyword>
<dbReference type="EMBL" id="SRLO01000343">
    <property type="protein sequence ID" value="TNN59963.1"/>
    <property type="molecule type" value="Genomic_DNA"/>
</dbReference>
<evidence type="ECO:0000313" key="2">
    <source>
        <dbReference type="Proteomes" id="UP000314294"/>
    </source>
</evidence>